<organism evidence="16 17">
    <name type="scientific">Smittium mucronatum</name>
    <dbReference type="NCBI Taxonomy" id="133383"/>
    <lineage>
        <taxon>Eukaryota</taxon>
        <taxon>Fungi</taxon>
        <taxon>Fungi incertae sedis</taxon>
        <taxon>Zoopagomycota</taxon>
        <taxon>Kickxellomycotina</taxon>
        <taxon>Harpellomycetes</taxon>
        <taxon>Harpellales</taxon>
        <taxon>Legeriomycetaceae</taxon>
        <taxon>Smittium</taxon>
    </lineage>
</organism>
<evidence type="ECO:0000256" key="7">
    <source>
        <dbReference type="ARBA" id="ARBA00022692"/>
    </source>
</evidence>
<feature type="compositionally biased region" description="Low complexity" evidence="14">
    <location>
        <begin position="831"/>
        <end position="842"/>
    </location>
</feature>
<evidence type="ECO:0000256" key="9">
    <source>
        <dbReference type="ARBA" id="ARBA00022989"/>
    </source>
</evidence>
<evidence type="ECO:0000256" key="4">
    <source>
        <dbReference type="ARBA" id="ARBA00020831"/>
    </source>
</evidence>
<gene>
    <name evidence="16" type="ORF">AYI68_g7569</name>
</gene>
<dbReference type="GO" id="GO:0006506">
    <property type="term" value="P:GPI anchor biosynthetic process"/>
    <property type="evidence" value="ECO:0007669"/>
    <property type="project" value="UniProtKB-UniPathway"/>
</dbReference>
<evidence type="ECO:0000256" key="5">
    <source>
        <dbReference type="ARBA" id="ARBA00022502"/>
    </source>
</evidence>
<dbReference type="PANTHER" id="PTHR12250:SF0">
    <property type="entry name" value="GPI ETHANOLAMINE PHOSPHATE TRANSFERASE 1"/>
    <property type="match status" value="1"/>
</dbReference>
<dbReference type="EMBL" id="LSSL01006584">
    <property type="protein sequence ID" value="OLY78381.1"/>
    <property type="molecule type" value="Genomic_DNA"/>
</dbReference>
<dbReference type="FunFam" id="3.40.720.10:FF:000015">
    <property type="entry name" value="GPI ethanolamine phosphate transferase 1"/>
    <property type="match status" value="1"/>
</dbReference>
<dbReference type="GO" id="GO:0051377">
    <property type="term" value="F:mannose-ethanolamine phosphotransferase activity"/>
    <property type="evidence" value="ECO:0007669"/>
    <property type="project" value="UniProtKB-UniRule"/>
</dbReference>
<comment type="subcellular location">
    <subcellularLocation>
        <location evidence="1 13">Endoplasmic reticulum membrane</location>
        <topology evidence="1 13">Multi-pass membrane protein</topology>
    </subcellularLocation>
</comment>
<dbReference type="Pfam" id="PF01663">
    <property type="entry name" value="Phosphodiest"/>
    <property type="match status" value="1"/>
</dbReference>
<evidence type="ECO:0000313" key="16">
    <source>
        <dbReference type="EMBL" id="OLY78381.1"/>
    </source>
</evidence>
<dbReference type="CDD" id="cd16020">
    <property type="entry name" value="GPI_EPT_1"/>
    <property type="match status" value="1"/>
</dbReference>
<evidence type="ECO:0000256" key="11">
    <source>
        <dbReference type="ARBA" id="ARBA00023180"/>
    </source>
</evidence>
<dbReference type="Pfam" id="PF04987">
    <property type="entry name" value="PigN"/>
    <property type="match status" value="1"/>
</dbReference>
<keyword evidence="5 13" id="KW-0337">GPI-anchor biosynthesis</keyword>
<comment type="pathway">
    <text evidence="2 13">Glycolipid biosynthesis; glycosylphosphatidylinositol-anchor biosynthesis.</text>
</comment>
<feature type="transmembrane region" description="Helical" evidence="13">
    <location>
        <begin position="724"/>
        <end position="745"/>
    </location>
</feature>
<keyword evidence="17" id="KW-1185">Reference proteome</keyword>
<feature type="transmembrane region" description="Helical" evidence="13">
    <location>
        <begin position="752"/>
        <end position="770"/>
    </location>
</feature>
<comment type="similarity">
    <text evidence="3 13">Belongs to the PIGG/PIGN/PIGO family. PIGN subfamily.</text>
</comment>
<feature type="transmembrane region" description="Helical" evidence="13">
    <location>
        <begin position="994"/>
        <end position="1018"/>
    </location>
</feature>
<feature type="transmembrane region" description="Helical" evidence="13">
    <location>
        <begin position="932"/>
        <end position="955"/>
    </location>
</feature>
<feature type="domain" description="GPI ethanolamine phosphate transferase 1 C-terminal" evidence="15">
    <location>
        <begin position="408"/>
        <end position="986"/>
    </location>
</feature>
<dbReference type="OrthoDB" id="2748310at2759"/>
<keyword evidence="11" id="KW-0325">Glycoprotein</keyword>
<dbReference type="EC" id="2.-.-.-" evidence="13"/>
<dbReference type="SUPFAM" id="SSF53649">
    <property type="entry name" value="Alkaline phosphatase-like"/>
    <property type="match status" value="1"/>
</dbReference>
<evidence type="ECO:0000256" key="13">
    <source>
        <dbReference type="RuleBase" id="RU367138"/>
    </source>
</evidence>
<reference evidence="16 17" key="1">
    <citation type="journal article" date="2016" name="Mol. Biol. Evol.">
        <title>Genome-Wide Survey of Gut Fungi (Harpellales) Reveals the First Horizontally Transferred Ubiquitin Gene from a Mosquito Host.</title>
        <authorList>
            <person name="Wang Y."/>
            <person name="White M.M."/>
            <person name="Kvist S."/>
            <person name="Moncalvo J.M."/>
        </authorList>
    </citation>
    <scope>NUCLEOTIDE SEQUENCE [LARGE SCALE GENOMIC DNA]</scope>
    <source>
        <strain evidence="16 17">ALG-7-W6</strain>
    </source>
</reference>
<proteinExistence type="inferred from homology"/>
<feature type="region of interest" description="Disordered" evidence="14">
    <location>
        <begin position="820"/>
        <end position="844"/>
    </location>
</feature>
<evidence type="ECO:0000256" key="14">
    <source>
        <dbReference type="SAM" id="MobiDB-lite"/>
    </source>
</evidence>
<feature type="transmembrane region" description="Helical" evidence="13">
    <location>
        <begin position="551"/>
        <end position="569"/>
    </location>
</feature>
<sequence length="1037" mass="117078">MTPYKVSEKPPAKRLVLVVADGLRADRLFEPYKNSTNPNQDSLAPYLKSLIESRASYGVSHTQVPTESRPGHVAIIAGFYEDVSAVTKGWKTNPVEFDSVFNESSHTWSFGSPDILPMFAEGASDKNKVDTVMYPKEYEDFAQEASHLDEFVFLKIQELFRNATTDSKLDSKLRKDGVVFFLHLLGLDTNGHAFKPDSKEYLNNIVYMDDIVRQTVDIVENFYNNDNSTSYILTSDHGMADQGIHGDGNPDNTRTPLIAWGAGISKSDKSSSGDIAKGHDDFSSSWDINKYERKDVSQADIAPLMSSLIGLPFPVNSVGHLPLSYLNNTDDFKANALFVNAKQILEQFLVKENEKRKTRLNFTPFSSLSEPRNLPSDRLSRARYQIITRDYSGAMDTCNEAIKLGLMGLKYYQKYDWAFLRSIITAGYLGWVSFSFIFIFKNYIKLNSNTESAKPKVDTVALSTITSNESNTSNDTDKLGEFEYSEWGFPQYLFLGALIAGSIFFLYSQSAPGIYYAYVGFPVFFWTETLRSLPSILNVIKNSKLLEKDHVSNVVVIFLSLISLEALVYGYHNRIAYSLIMIFLSIGWVFIIPMSVLRPNIFIISGWIFFCLTTSIFTLLPVEKGEHLITSTIGGLIISAVGVVSVIYSDMFIVPKTESKTKKTQISNEKSLSFFNEFDSSTLCKMLLATQTFFVLLSTLLVYSTSTSLRNRKGLPVVNQFLSWILLTTSSIIPFVHLIPFVGNLFTENQHFLYRLIVIFLAFGTPMVILSISYESLFYCSFFGVLVFWIMLERIIYNSTDSNLFLSQQSFRISDLPGFKHKQIPRDTQPSPSSYGMTSSSKKSSRLRTNIIHMSTDEPISYVDEKHSNKTNDIVVQERSLRYDNLRTAIIFLMLVNLAFFGTGNIASLASFQLESVYRLTTTFEPFLMSLLLIYKIFMPFFIVSSAFAVINMMLELPPFSLFLLALSTTDVMTLNFFFMVRDEGSWLDIGTSISHYCISSLFVLFSIALFVISHALVGKIFIPAFDQRTISPKKSG</sequence>
<comment type="caution">
    <text evidence="16">The sequence shown here is derived from an EMBL/GenBank/DDBJ whole genome shotgun (WGS) entry which is preliminary data.</text>
</comment>
<evidence type="ECO:0000259" key="15">
    <source>
        <dbReference type="Pfam" id="PF04987"/>
    </source>
</evidence>
<evidence type="ECO:0000256" key="8">
    <source>
        <dbReference type="ARBA" id="ARBA00022824"/>
    </source>
</evidence>
<dbReference type="Gene3D" id="3.40.720.10">
    <property type="entry name" value="Alkaline Phosphatase, subunit A"/>
    <property type="match status" value="1"/>
</dbReference>
<evidence type="ECO:0000256" key="3">
    <source>
        <dbReference type="ARBA" id="ARBA00008400"/>
    </source>
</evidence>
<feature type="transmembrane region" description="Helical" evidence="13">
    <location>
        <begin position="575"/>
        <end position="594"/>
    </location>
</feature>
<dbReference type="InterPro" id="IPR017852">
    <property type="entry name" value="GPI_EtnP_transferase_1_C"/>
</dbReference>
<evidence type="ECO:0000313" key="17">
    <source>
        <dbReference type="Proteomes" id="UP000187455"/>
    </source>
</evidence>
<dbReference type="STRING" id="133383.A0A1R0GNA5"/>
<accession>A0A1R0GNA5</accession>
<feature type="transmembrane region" description="Helical" evidence="13">
    <location>
        <begin position="417"/>
        <end position="440"/>
    </location>
</feature>
<feature type="transmembrane region" description="Helical" evidence="13">
    <location>
        <begin position="489"/>
        <end position="507"/>
    </location>
</feature>
<feature type="transmembrane region" description="Helical" evidence="13">
    <location>
        <begin position="513"/>
        <end position="530"/>
    </location>
</feature>
<dbReference type="GO" id="GO:0005789">
    <property type="term" value="C:endoplasmic reticulum membrane"/>
    <property type="evidence" value="ECO:0007669"/>
    <property type="project" value="UniProtKB-SubCell"/>
</dbReference>
<dbReference type="AlphaFoldDB" id="A0A1R0GNA5"/>
<evidence type="ECO:0000256" key="2">
    <source>
        <dbReference type="ARBA" id="ARBA00004687"/>
    </source>
</evidence>
<evidence type="ECO:0000256" key="10">
    <source>
        <dbReference type="ARBA" id="ARBA00023136"/>
    </source>
</evidence>
<keyword evidence="7 13" id="KW-0812">Transmembrane</keyword>
<dbReference type="InterPro" id="IPR002591">
    <property type="entry name" value="Phosphodiest/P_Trfase"/>
</dbReference>
<dbReference type="PANTHER" id="PTHR12250">
    <property type="entry name" value="PHOSPHATIDYLINOSITOL GLYCAN, CLASS N"/>
    <property type="match status" value="1"/>
</dbReference>
<dbReference type="InterPro" id="IPR037671">
    <property type="entry name" value="PIGN_N"/>
</dbReference>
<evidence type="ECO:0000256" key="1">
    <source>
        <dbReference type="ARBA" id="ARBA00004477"/>
    </source>
</evidence>
<evidence type="ECO:0000256" key="12">
    <source>
        <dbReference type="ARBA" id="ARBA00024850"/>
    </source>
</evidence>
<dbReference type="Proteomes" id="UP000187455">
    <property type="component" value="Unassembled WGS sequence"/>
</dbReference>
<protein>
    <recommendedName>
        <fullName evidence="4 13">GPI ethanolamine phosphate transferase 1</fullName>
        <ecNumber evidence="13">2.-.-.-</ecNumber>
    </recommendedName>
</protein>
<dbReference type="UniPathway" id="UPA00196"/>
<name>A0A1R0GNA5_9FUNG</name>
<feature type="transmembrane region" description="Helical" evidence="13">
    <location>
        <begin position="962"/>
        <end position="982"/>
    </location>
</feature>
<dbReference type="InterPro" id="IPR017850">
    <property type="entry name" value="Alkaline_phosphatase_core_sf"/>
</dbReference>
<comment type="function">
    <text evidence="12 13">Ethanolamine phosphate transferase involved in glycosylphosphatidylinositol-anchor biosynthesis. Transfers ethanolamine phosphate to the first alpha-1,4-linked mannose of the glycosylphosphatidylinositol precursor of GPI-anchor.</text>
</comment>
<keyword evidence="8 13" id="KW-0256">Endoplasmic reticulum</keyword>
<keyword evidence="10 13" id="KW-0472">Membrane</keyword>
<keyword evidence="6 13" id="KW-0808">Transferase</keyword>
<keyword evidence="9 13" id="KW-1133">Transmembrane helix</keyword>
<feature type="transmembrane region" description="Helical" evidence="13">
    <location>
        <begin position="686"/>
        <end position="704"/>
    </location>
</feature>
<feature type="transmembrane region" description="Helical" evidence="13">
    <location>
        <begin position="889"/>
        <end position="912"/>
    </location>
</feature>
<feature type="transmembrane region" description="Helical" evidence="13">
    <location>
        <begin position="601"/>
        <end position="622"/>
    </location>
</feature>
<dbReference type="InterPro" id="IPR007070">
    <property type="entry name" value="GPI_EtnP_transferase_1"/>
</dbReference>
<feature type="transmembrane region" description="Helical" evidence="13">
    <location>
        <begin position="628"/>
        <end position="653"/>
    </location>
</feature>
<evidence type="ECO:0000256" key="6">
    <source>
        <dbReference type="ARBA" id="ARBA00022679"/>
    </source>
</evidence>